<dbReference type="Proteomes" id="UP001164746">
    <property type="component" value="Chromosome 5"/>
</dbReference>
<evidence type="ECO:0000313" key="2">
    <source>
        <dbReference type="EMBL" id="WAR04812.1"/>
    </source>
</evidence>
<keyword evidence="3" id="KW-1185">Reference proteome</keyword>
<dbReference type="InterPro" id="IPR026983">
    <property type="entry name" value="DHC"/>
</dbReference>
<feature type="region of interest" description="Disordered" evidence="1">
    <location>
        <begin position="65"/>
        <end position="98"/>
    </location>
</feature>
<dbReference type="EMBL" id="CP111016">
    <property type="protein sequence ID" value="WAR04812.1"/>
    <property type="molecule type" value="Genomic_DNA"/>
</dbReference>
<dbReference type="PANTHER" id="PTHR46961">
    <property type="entry name" value="DYNEIN HEAVY CHAIN 1, AXONEMAL-LIKE PROTEIN"/>
    <property type="match status" value="1"/>
</dbReference>
<gene>
    <name evidence="2" type="ORF">MAR_020181</name>
</gene>
<name>A0ABY7E7P1_MYAAR</name>
<dbReference type="Gene3D" id="3.40.50.300">
    <property type="entry name" value="P-loop containing nucleotide triphosphate hydrolases"/>
    <property type="match status" value="1"/>
</dbReference>
<accession>A0ABY7E7P1</accession>
<evidence type="ECO:0000256" key="1">
    <source>
        <dbReference type="SAM" id="MobiDB-lite"/>
    </source>
</evidence>
<evidence type="ECO:0000313" key="3">
    <source>
        <dbReference type="Proteomes" id="UP001164746"/>
    </source>
</evidence>
<protein>
    <submittedName>
        <fullName evidence="2">DYHA-like protein</fullName>
    </submittedName>
</protein>
<dbReference type="PANTHER" id="PTHR46961:SF21">
    <property type="entry name" value="LOW QUALITY PROTEIN: DYNEIN BETA CHAIN, FLAGELLAR OUTER ARM-LIKE"/>
    <property type="match status" value="1"/>
</dbReference>
<organism evidence="2 3">
    <name type="scientific">Mya arenaria</name>
    <name type="common">Soft-shell clam</name>
    <dbReference type="NCBI Taxonomy" id="6604"/>
    <lineage>
        <taxon>Eukaryota</taxon>
        <taxon>Metazoa</taxon>
        <taxon>Spiralia</taxon>
        <taxon>Lophotrochozoa</taxon>
        <taxon>Mollusca</taxon>
        <taxon>Bivalvia</taxon>
        <taxon>Autobranchia</taxon>
        <taxon>Heteroconchia</taxon>
        <taxon>Euheterodonta</taxon>
        <taxon>Imparidentia</taxon>
        <taxon>Neoheterodontei</taxon>
        <taxon>Myida</taxon>
        <taxon>Myoidea</taxon>
        <taxon>Myidae</taxon>
        <taxon>Mya</taxon>
    </lineage>
</organism>
<reference evidence="2" key="1">
    <citation type="submission" date="2022-11" db="EMBL/GenBank/DDBJ databases">
        <title>Centuries of genome instability and evolution in soft-shell clam transmissible cancer (bioRxiv).</title>
        <authorList>
            <person name="Hart S.F.M."/>
            <person name="Yonemitsu M.A."/>
            <person name="Giersch R.M."/>
            <person name="Beal B.F."/>
            <person name="Arriagada G."/>
            <person name="Davis B.W."/>
            <person name="Ostrander E.A."/>
            <person name="Goff S.P."/>
            <person name="Metzger M.J."/>
        </authorList>
    </citation>
    <scope>NUCLEOTIDE SEQUENCE</scope>
    <source>
        <strain evidence="2">MELC-2E11</strain>
        <tissue evidence="2">Siphon/mantle</tissue>
    </source>
</reference>
<feature type="compositionally biased region" description="Basic and acidic residues" evidence="1">
    <location>
        <begin position="85"/>
        <end position="94"/>
    </location>
</feature>
<sequence length="249" mass="28140">MQLTLADFDCKDDPPEWLPQEKWEDILALSVLPGPLDSLCVNFAMNSDPWKSWYKGDYPEREPLPLSISGGGVSLETRPGSTESTKSEKEHSKSPDLGPLSEFHQLLLIRMLRPDRLPVALAKHTKGLEAAPWNPAVVTRKSGKVDIPACDTPPAYTPSSSEVLVEEAIDTADKNDGWVVIEDLHLAPEKFFNQLKKHLVRVFRSREKLRANNPEEKQKSSKFCVWITSEPCEKIPNYLILKLHKVKYT</sequence>
<proteinExistence type="predicted"/>
<dbReference type="InterPro" id="IPR027417">
    <property type="entry name" value="P-loop_NTPase"/>
</dbReference>